<organism evidence="1">
    <name type="scientific">marine sediment metagenome</name>
    <dbReference type="NCBI Taxonomy" id="412755"/>
    <lineage>
        <taxon>unclassified sequences</taxon>
        <taxon>metagenomes</taxon>
        <taxon>ecological metagenomes</taxon>
    </lineage>
</organism>
<accession>A0A0F9K8K9</accession>
<name>A0A0F9K8K9_9ZZZZ</name>
<gene>
    <name evidence="1" type="ORF">LCGC14_1359140</name>
</gene>
<evidence type="ECO:0000313" key="1">
    <source>
        <dbReference type="EMBL" id="KKM78529.1"/>
    </source>
</evidence>
<sequence length="70" mass="7867">MAEIYQISNKRFITVRPIRGSPCYLVRECCQESESPTGWYETPGDTFVSAATEEAAAQGYIDLLTSQRTE</sequence>
<dbReference type="EMBL" id="LAZR01008479">
    <property type="protein sequence ID" value="KKM78529.1"/>
    <property type="molecule type" value="Genomic_DNA"/>
</dbReference>
<protein>
    <submittedName>
        <fullName evidence="1">Uncharacterized protein</fullName>
    </submittedName>
</protein>
<comment type="caution">
    <text evidence="1">The sequence shown here is derived from an EMBL/GenBank/DDBJ whole genome shotgun (WGS) entry which is preliminary data.</text>
</comment>
<dbReference type="AlphaFoldDB" id="A0A0F9K8K9"/>
<proteinExistence type="predicted"/>
<reference evidence="1" key="1">
    <citation type="journal article" date="2015" name="Nature">
        <title>Complex archaea that bridge the gap between prokaryotes and eukaryotes.</title>
        <authorList>
            <person name="Spang A."/>
            <person name="Saw J.H."/>
            <person name="Jorgensen S.L."/>
            <person name="Zaremba-Niedzwiedzka K."/>
            <person name="Martijn J."/>
            <person name="Lind A.E."/>
            <person name="van Eijk R."/>
            <person name="Schleper C."/>
            <person name="Guy L."/>
            <person name="Ettema T.J."/>
        </authorList>
    </citation>
    <scope>NUCLEOTIDE SEQUENCE</scope>
</reference>